<dbReference type="RefSeq" id="XP_040760797.1">
    <property type="nucleotide sequence ID" value="XM_040906577.1"/>
</dbReference>
<dbReference type="PANTHER" id="PTHR40465:SF1">
    <property type="entry name" value="DUF6534 DOMAIN-CONTAINING PROTEIN"/>
    <property type="match status" value="1"/>
</dbReference>
<gene>
    <name evidence="3" type="ORF">LAESUDRAFT_705224</name>
</gene>
<dbReference type="PANTHER" id="PTHR40465">
    <property type="entry name" value="CHROMOSOME 1, WHOLE GENOME SHOTGUN SEQUENCE"/>
    <property type="match status" value="1"/>
</dbReference>
<feature type="transmembrane region" description="Helical" evidence="1">
    <location>
        <begin position="90"/>
        <end position="112"/>
    </location>
</feature>
<keyword evidence="4" id="KW-1185">Reference proteome</keyword>
<feature type="transmembrane region" description="Helical" evidence="1">
    <location>
        <begin position="53"/>
        <end position="78"/>
    </location>
</feature>
<dbReference type="AlphaFoldDB" id="A0A165CM45"/>
<dbReference type="OrthoDB" id="2745105at2759"/>
<evidence type="ECO:0000313" key="4">
    <source>
        <dbReference type="Proteomes" id="UP000076871"/>
    </source>
</evidence>
<feature type="transmembrane region" description="Helical" evidence="1">
    <location>
        <begin position="164"/>
        <end position="186"/>
    </location>
</feature>
<dbReference type="GeneID" id="63823606"/>
<dbReference type="Proteomes" id="UP000076871">
    <property type="component" value="Unassembled WGS sequence"/>
</dbReference>
<sequence length="321" mass="36150">MEDAPLAVHVEFNSTLGAAFLGHFVTAILYGITSLQTYLYFKWHHTDPPLLKYLVFVLWIFDSLHVSLITYSMYFYMVTNYADPFIVERPVWSIMAMIMVSNVSNIIVRGVFSHRLWKLSGRSLIFPLSVGVLSLYVAGDGFYFAIRGLQSASYQDVHHFSWSLYVGFAFEVVVDGTITVSQCLLLRRLRTGIRRTDSVISVLMLYSINTGLFPSVCALLCLITFTVLPHMFVYFAFYFVLSKFYVNSLLANLNARTTILEPISPRAGERHCNNIKLPYSVSSGTCEADPASAQFSTVVDPLMSTSNMPRISVAEMSQSVH</sequence>
<feature type="transmembrane region" description="Helical" evidence="1">
    <location>
        <begin position="231"/>
        <end position="250"/>
    </location>
</feature>
<keyword evidence="1" id="KW-0812">Transmembrane</keyword>
<evidence type="ECO:0000313" key="3">
    <source>
        <dbReference type="EMBL" id="KZT03057.1"/>
    </source>
</evidence>
<evidence type="ECO:0000259" key="2">
    <source>
        <dbReference type="Pfam" id="PF20152"/>
    </source>
</evidence>
<proteinExistence type="predicted"/>
<feature type="transmembrane region" description="Helical" evidence="1">
    <location>
        <begin position="124"/>
        <end position="144"/>
    </location>
</feature>
<keyword evidence="1" id="KW-0472">Membrane</keyword>
<accession>A0A165CM45</accession>
<dbReference type="Pfam" id="PF20152">
    <property type="entry name" value="DUF6534"/>
    <property type="match status" value="1"/>
</dbReference>
<feature type="transmembrane region" description="Helical" evidence="1">
    <location>
        <begin position="198"/>
        <end position="225"/>
    </location>
</feature>
<reference evidence="3 4" key="1">
    <citation type="journal article" date="2016" name="Mol. Biol. Evol.">
        <title>Comparative Genomics of Early-Diverging Mushroom-Forming Fungi Provides Insights into the Origins of Lignocellulose Decay Capabilities.</title>
        <authorList>
            <person name="Nagy L.G."/>
            <person name="Riley R."/>
            <person name="Tritt A."/>
            <person name="Adam C."/>
            <person name="Daum C."/>
            <person name="Floudas D."/>
            <person name="Sun H."/>
            <person name="Yadav J.S."/>
            <person name="Pangilinan J."/>
            <person name="Larsson K.H."/>
            <person name="Matsuura K."/>
            <person name="Barry K."/>
            <person name="Labutti K."/>
            <person name="Kuo R."/>
            <person name="Ohm R.A."/>
            <person name="Bhattacharya S.S."/>
            <person name="Shirouzu T."/>
            <person name="Yoshinaga Y."/>
            <person name="Martin F.M."/>
            <person name="Grigoriev I.V."/>
            <person name="Hibbett D.S."/>
        </authorList>
    </citation>
    <scope>NUCLEOTIDE SEQUENCE [LARGE SCALE GENOMIC DNA]</scope>
    <source>
        <strain evidence="3 4">93-53</strain>
    </source>
</reference>
<feature type="transmembrane region" description="Helical" evidence="1">
    <location>
        <begin position="20"/>
        <end position="41"/>
    </location>
</feature>
<dbReference type="InterPro" id="IPR045339">
    <property type="entry name" value="DUF6534"/>
</dbReference>
<dbReference type="EMBL" id="KV427647">
    <property type="protein sequence ID" value="KZT03057.1"/>
    <property type="molecule type" value="Genomic_DNA"/>
</dbReference>
<dbReference type="InParanoid" id="A0A165CM45"/>
<evidence type="ECO:0000256" key="1">
    <source>
        <dbReference type="SAM" id="Phobius"/>
    </source>
</evidence>
<name>A0A165CM45_9APHY</name>
<protein>
    <recommendedName>
        <fullName evidence="2">DUF6534 domain-containing protein</fullName>
    </recommendedName>
</protein>
<dbReference type="STRING" id="1314785.A0A165CM45"/>
<keyword evidence="1" id="KW-1133">Transmembrane helix</keyword>
<organism evidence="3 4">
    <name type="scientific">Laetiporus sulphureus 93-53</name>
    <dbReference type="NCBI Taxonomy" id="1314785"/>
    <lineage>
        <taxon>Eukaryota</taxon>
        <taxon>Fungi</taxon>
        <taxon>Dikarya</taxon>
        <taxon>Basidiomycota</taxon>
        <taxon>Agaricomycotina</taxon>
        <taxon>Agaricomycetes</taxon>
        <taxon>Polyporales</taxon>
        <taxon>Laetiporus</taxon>
    </lineage>
</organism>
<feature type="domain" description="DUF6534" evidence="2">
    <location>
        <begin position="172"/>
        <end position="257"/>
    </location>
</feature>